<dbReference type="InterPro" id="IPR051260">
    <property type="entry name" value="Diverse_substr_monoxygenases"/>
</dbReference>
<feature type="domain" description="Luciferase-like" evidence="7">
    <location>
        <begin position="28"/>
        <end position="389"/>
    </location>
</feature>
<dbReference type="SUPFAM" id="SSF51679">
    <property type="entry name" value="Bacterial luciferase-like"/>
    <property type="match status" value="1"/>
</dbReference>
<evidence type="ECO:0000256" key="3">
    <source>
        <dbReference type="ARBA" id="ARBA00023002"/>
    </source>
</evidence>
<dbReference type="GO" id="GO:0004497">
    <property type="term" value="F:monooxygenase activity"/>
    <property type="evidence" value="ECO:0007669"/>
    <property type="project" value="UniProtKB-KW"/>
</dbReference>
<dbReference type="EMBL" id="CP003923">
    <property type="protein sequence ID" value="AIC93028.1"/>
    <property type="molecule type" value="Genomic_DNA"/>
</dbReference>
<feature type="binding site" evidence="6">
    <location>
        <position position="59"/>
    </location>
    <ligand>
        <name>FMN</name>
        <dbReference type="ChEBI" id="CHEBI:58210"/>
    </ligand>
</feature>
<organism evidence="8 9">
    <name type="scientific">Shouchella lehensis G1</name>
    <dbReference type="NCBI Taxonomy" id="1246626"/>
    <lineage>
        <taxon>Bacteria</taxon>
        <taxon>Bacillati</taxon>
        <taxon>Bacillota</taxon>
        <taxon>Bacilli</taxon>
        <taxon>Bacillales</taxon>
        <taxon>Bacillaceae</taxon>
        <taxon>Shouchella</taxon>
    </lineage>
</organism>
<dbReference type="STRING" id="1246626.BleG1_0420"/>
<accession>A0A060LXM4</accession>
<evidence type="ECO:0000259" key="7">
    <source>
        <dbReference type="Pfam" id="PF00296"/>
    </source>
</evidence>
<dbReference type="PATRIC" id="fig|1246626.3.peg.409"/>
<proteinExistence type="inferred from homology"/>
<feature type="binding site" evidence="6">
    <location>
        <position position="150"/>
    </location>
    <ligand>
        <name>FMN</name>
        <dbReference type="ChEBI" id="CHEBI:58210"/>
    </ligand>
</feature>
<keyword evidence="9" id="KW-1185">Reference proteome</keyword>
<evidence type="ECO:0000256" key="6">
    <source>
        <dbReference type="PIRSR" id="PIRSR000337-1"/>
    </source>
</evidence>
<sequence length="447" mass="50162">MANRQMHLGAFLMTPGHHVAAWRHEDSANDAKEWLSAEYYVRLAQLAEKGLFDMVFFADHYADRTKREEDVSHSVTARLDPILLLSAMTYATSRIGLCATASTSFYEPYYLARAFGTIDHLSNGRAAWNVVTSGNAYEALNFSRDAHYDHSLRYERATESLKVTKKLWASWDEDAIVLDKEAGRFTDSSKVRTIDHEGHFFSVPGPLNIPRPVQGHPVIVQAGSSEPGKELAASSAEVIFTAWKTRKDAEVFYRDVKQRLVKYGRTVDDLKVMPGVMPIIGKTEEEAKEKAAHFRSLIPEEAGIRLLSGLLNFDLSGYPLDGPLPELPPVETNNGAKTRFELVTKLAKVENLTIRQLYQHIAGARGHREIYGTPEQIADQLQDWFENGAADGFNIMAPLLPDGLEAFIKKVIPILQERGLFRTSYEGTTLRDHLGLKKPHNAEVLQR</sequence>
<evidence type="ECO:0000256" key="2">
    <source>
        <dbReference type="ARBA" id="ARBA00022643"/>
    </source>
</evidence>
<dbReference type="KEGG" id="ble:BleG1_0420"/>
<protein>
    <submittedName>
        <fullName evidence="8">Nitrilotriacetate monooxygenase component A/pristinamycin IIA synthase subunit A</fullName>
    </submittedName>
</protein>
<dbReference type="Gene3D" id="3.20.20.30">
    <property type="entry name" value="Luciferase-like domain"/>
    <property type="match status" value="1"/>
</dbReference>
<evidence type="ECO:0000256" key="5">
    <source>
        <dbReference type="ARBA" id="ARBA00033748"/>
    </source>
</evidence>
<dbReference type="HOGENOM" id="CLU_022256_1_2_9"/>
<evidence type="ECO:0000256" key="1">
    <source>
        <dbReference type="ARBA" id="ARBA00022630"/>
    </source>
</evidence>
<reference evidence="8 9" key="1">
    <citation type="journal article" date="2014" name="Gene">
        <title>A comparative genomic analysis of the alkalitolerant soil bacterium Bacillus lehensis G1.</title>
        <authorList>
            <person name="Noor Y.M."/>
            <person name="Samsulrizal N.H."/>
            <person name="Jema'on N.A."/>
            <person name="Low K.O."/>
            <person name="Ramli A.N."/>
            <person name="Alias N.I."/>
            <person name="Damis S.I."/>
            <person name="Fuzi S.F."/>
            <person name="Isa M.N."/>
            <person name="Murad A.M."/>
            <person name="Raih M.F."/>
            <person name="Bakar F.D."/>
            <person name="Najimudin N."/>
            <person name="Mahadi N.M."/>
            <person name="Illias R.M."/>
        </authorList>
    </citation>
    <scope>NUCLEOTIDE SEQUENCE [LARGE SCALE GENOMIC DNA]</scope>
    <source>
        <strain evidence="8 9">G1</strain>
    </source>
</reference>
<keyword evidence="3" id="KW-0560">Oxidoreductase</keyword>
<dbReference type="PANTHER" id="PTHR30011:SF16">
    <property type="entry name" value="C2H2 FINGER DOMAIN TRANSCRIPTION FACTOR (EUROFUNG)-RELATED"/>
    <property type="match status" value="1"/>
</dbReference>
<feature type="binding site" evidence="6">
    <location>
        <position position="154"/>
    </location>
    <ligand>
        <name>FMN</name>
        <dbReference type="ChEBI" id="CHEBI:58210"/>
    </ligand>
</feature>
<keyword evidence="2 6" id="KW-0288">FMN</keyword>
<dbReference type="PIRSF" id="PIRSF000337">
    <property type="entry name" value="NTA_MOA"/>
    <property type="match status" value="1"/>
</dbReference>
<name>A0A060LXM4_9BACI</name>
<evidence type="ECO:0000256" key="4">
    <source>
        <dbReference type="ARBA" id="ARBA00023033"/>
    </source>
</evidence>
<dbReference type="Pfam" id="PF00296">
    <property type="entry name" value="Bac_luciferase"/>
    <property type="match status" value="1"/>
</dbReference>
<dbReference type="AlphaFoldDB" id="A0A060LXM4"/>
<feature type="binding site" evidence="6">
    <location>
        <position position="224"/>
    </location>
    <ligand>
        <name>FMN</name>
        <dbReference type="ChEBI" id="CHEBI:58210"/>
    </ligand>
</feature>
<dbReference type="CDD" id="cd01095">
    <property type="entry name" value="Nitrilotriacetate_monoxgenase"/>
    <property type="match status" value="1"/>
</dbReference>
<comment type="similarity">
    <text evidence="5">Belongs to the NtaA/SnaA/DszA monooxygenase family.</text>
</comment>
<feature type="binding site" evidence="6">
    <location>
        <position position="225"/>
    </location>
    <ligand>
        <name>FMN</name>
        <dbReference type="ChEBI" id="CHEBI:58210"/>
    </ligand>
</feature>
<dbReference type="InterPro" id="IPR011251">
    <property type="entry name" value="Luciferase-like_dom"/>
</dbReference>
<feature type="binding site" evidence="6">
    <location>
        <position position="100"/>
    </location>
    <ligand>
        <name>FMN</name>
        <dbReference type="ChEBI" id="CHEBI:58210"/>
    </ligand>
</feature>
<dbReference type="RefSeq" id="WP_038476637.1">
    <property type="nucleotide sequence ID" value="NZ_CP003923.1"/>
</dbReference>
<evidence type="ECO:0000313" key="8">
    <source>
        <dbReference type="EMBL" id="AIC93028.1"/>
    </source>
</evidence>
<dbReference type="NCBIfam" id="TIGR03860">
    <property type="entry name" value="FMN_nitrolo"/>
    <property type="match status" value="1"/>
</dbReference>
<dbReference type="InterPro" id="IPR036661">
    <property type="entry name" value="Luciferase-like_sf"/>
</dbReference>
<keyword evidence="1 6" id="KW-0285">Flavoprotein</keyword>
<dbReference type="PANTHER" id="PTHR30011">
    <property type="entry name" value="ALKANESULFONATE MONOOXYGENASE-RELATED"/>
    <property type="match status" value="1"/>
</dbReference>
<keyword evidence="4 8" id="KW-0503">Monooxygenase</keyword>
<dbReference type="eggNOG" id="COG2141">
    <property type="taxonomic scope" value="Bacteria"/>
</dbReference>
<dbReference type="Proteomes" id="UP000027142">
    <property type="component" value="Chromosome"/>
</dbReference>
<dbReference type="GO" id="GO:0016705">
    <property type="term" value="F:oxidoreductase activity, acting on paired donors, with incorporation or reduction of molecular oxygen"/>
    <property type="evidence" value="ECO:0007669"/>
    <property type="project" value="InterPro"/>
</dbReference>
<gene>
    <name evidence="8" type="ORF">BleG1_0420</name>
</gene>
<evidence type="ECO:0000313" key="9">
    <source>
        <dbReference type="Proteomes" id="UP000027142"/>
    </source>
</evidence>
<dbReference type="InterPro" id="IPR016215">
    <property type="entry name" value="NTA_MOA"/>
</dbReference>
<dbReference type="OrthoDB" id="3265338at2"/>